<proteinExistence type="predicted"/>
<keyword evidence="1" id="KW-0472">Membrane</keyword>
<evidence type="ECO:0000313" key="3">
    <source>
        <dbReference type="Proteomes" id="UP000494365"/>
    </source>
</evidence>
<evidence type="ECO:0000313" key="2">
    <source>
        <dbReference type="EMBL" id="CAB3788196.1"/>
    </source>
</evidence>
<sequence>MTRADQAADHQAGRFEHTAHFAVTPFGERDVIPVIGAFAAAVADAQEVRRAVVQLDAMQQLLTHAFGQLADHPHRILTLDAVTRVHEAVRQIARRGQHQQTFRVEIEAADREPLGGFHRRQLVEHRRTAFRVGVADDFAGRFVIQEYARRLVGELALDRLAVDADLVGRHDALADVSRLAVHRHAAGDDQFFHVAARTHARFGQHLVQLRRVVVRDQHALGRSRLATAQHRRAHAAGGAVVRIERGRGHVREQVVLARFRGGRCRRFAAAAILALAGFARLTLALTFTRRAFALTTLALRAARLGVAPRALALGARILARHAHLRDHFAVRRRLGDDRRPLRGRAFGALRLRSGAAPRDQAARSATQAAARTVFTLCFRGLRRALVLACRRLRGARFVGPRRRHGALGFGRIGVVGMCQNNLKMSGRARPLRARQKKVRLRQALRDSGSSSVRMPASCAASRRSSGSPCAAVVGFGSAACSVLRSTPESCAGIAGSAWETGS</sequence>
<keyword evidence="1" id="KW-1133">Transmembrane helix</keyword>
<keyword evidence="3" id="KW-1185">Reference proteome</keyword>
<organism evidence="2 3">
    <name type="scientific">Paraburkholderia ultramafica</name>
    <dbReference type="NCBI Taxonomy" id="1544867"/>
    <lineage>
        <taxon>Bacteria</taxon>
        <taxon>Pseudomonadati</taxon>
        <taxon>Pseudomonadota</taxon>
        <taxon>Betaproteobacteria</taxon>
        <taxon>Burkholderiales</taxon>
        <taxon>Burkholderiaceae</taxon>
        <taxon>Paraburkholderia</taxon>
    </lineage>
</organism>
<keyword evidence="1" id="KW-0812">Transmembrane</keyword>
<gene>
    <name evidence="2" type="ORF">LMG28614_02640</name>
</gene>
<dbReference type="AlphaFoldDB" id="A0A6S7B7B4"/>
<dbReference type="EMBL" id="CADIKK010000011">
    <property type="protein sequence ID" value="CAB3788196.1"/>
    <property type="molecule type" value="Genomic_DNA"/>
</dbReference>
<feature type="transmembrane region" description="Helical" evidence="1">
    <location>
        <begin position="267"/>
        <end position="287"/>
    </location>
</feature>
<reference evidence="2 3" key="1">
    <citation type="submission" date="2020-04" db="EMBL/GenBank/DDBJ databases">
        <authorList>
            <person name="De Canck E."/>
        </authorList>
    </citation>
    <scope>NUCLEOTIDE SEQUENCE [LARGE SCALE GENOMIC DNA]</scope>
    <source>
        <strain evidence="2 3">LMG 28614</strain>
    </source>
</reference>
<accession>A0A6S7B7B4</accession>
<dbReference type="Proteomes" id="UP000494365">
    <property type="component" value="Unassembled WGS sequence"/>
</dbReference>
<name>A0A6S7B7B4_9BURK</name>
<evidence type="ECO:0000256" key="1">
    <source>
        <dbReference type="SAM" id="Phobius"/>
    </source>
</evidence>
<protein>
    <submittedName>
        <fullName evidence="2">Uncharacterized protein</fullName>
    </submittedName>
</protein>